<dbReference type="AlphaFoldDB" id="A0A0P8BGX3"/>
<dbReference type="InterPro" id="IPR019639">
    <property type="entry name" value="DUF2505"/>
</dbReference>
<dbReference type="EMBL" id="LJZQ01000026">
    <property type="protein sequence ID" value="KPQ27593.1"/>
    <property type="molecule type" value="Genomic_DNA"/>
</dbReference>
<organism evidence="1 2">
    <name type="scientific">Marinobacter excellens HL-55</name>
    <dbReference type="NCBI Taxonomy" id="1305731"/>
    <lineage>
        <taxon>Bacteria</taxon>
        <taxon>Pseudomonadati</taxon>
        <taxon>Pseudomonadota</taxon>
        <taxon>Gammaproteobacteria</taxon>
        <taxon>Pseudomonadales</taxon>
        <taxon>Marinobacteraceae</taxon>
        <taxon>Marinobacter</taxon>
    </lineage>
</organism>
<reference evidence="1 2" key="1">
    <citation type="submission" date="2015-09" db="EMBL/GenBank/DDBJ databases">
        <title>Identification and resolution of microdiversity through metagenomic sequencing of parallel consortia.</title>
        <authorList>
            <person name="Nelson W.C."/>
            <person name="Romine M.F."/>
            <person name="Lindemann S.R."/>
        </authorList>
    </citation>
    <scope>NUCLEOTIDE SEQUENCE [LARGE SCALE GENOMIC DNA]</scope>
    <source>
        <strain evidence="1">HL-55</strain>
    </source>
</reference>
<dbReference type="STRING" id="1305731.GCA_000934705_00113"/>
<evidence type="ECO:0008006" key="3">
    <source>
        <dbReference type="Google" id="ProtNLM"/>
    </source>
</evidence>
<sequence length="162" mass="18842">MELTLEHAYDAGLDQVIENFFCETRIHQKNEKLGSRNVRVAELTKDDSAGKLVIEREMTTSAPVPGVLASFHREWNRVRQEEHWFKKDDGEWHCEFRVRIDGVPARIKGVMRLVGNADRCINYVALSVLCEVPFLGRKIARFLAEDSHAKIEREYEVIRQFL</sequence>
<name>A0A0P8BGX3_9GAMM</name>
<dbReference type="OrthoDB" id="6194561at2"/>
<proteinExistence type="predicted"/>
<protein>
    <recommendedName>
        <fullName evidence="3">Polyketide cyclase / dehydrase and lipid transport</fullName>
    </recommendedName>
</protein>
<dbReference type="PATRIC" id="fig|1305731.5.peg.1370"/>
<evidence type="ECO:0000313" key="1">
    <source>
        <dbReference type="EMBL" id="KPQ27593.1"/>
    </source>
</evidence>
<dbReference type="Pfam" id="PF10698">
    <property type="entry name" value="DUF2505"/>
    <property type="match status" value="1"/>
</dbReference>
<dbReference type="Proteomes" id="UP000050416">
    <property type="component" value="Unassembled WGS sequence"/>
</dbReference>
<accession>A0A0P8BGX3</accession>
<gene>
    <name evidence="1" type="ORF">HLUCCX14_14460</name>
</gene>
<evidence type="ECO:0000313" key="2">
    <source>
        <dbReference type="Proteomes" id="UP000050416"/>
    </source>
</evidence>
<comment type="caution">
    <text evidence="1">The sequence shown here is derived from an EMBL/GenBank/DDBJ whole genome shotgun (WGS) entry which is preliminary data.</text>
</comment>